<evidence type="ECO:0000313" key="2">
    <source>
        <dbReference type="EMBL" id="JAB60351.1"/>
    </source>
</evidence>
<dbReference type="GO" id="GO:0007032">
    <property type="term" value="P:endosome organization"/>
    <property type="evidence" value="ECO:0007669"/>
    <property type="project" value="InterPro"/>
</dbReference>
<dbReference type="AlphaFoldDB" id="V5I6I7"/>
<dbReference type="GO" id="GO:0010008">
    <property type="term" value="C:endosome membrane"/>
    <property type="evidence" value="ECO:0007669"/>
    <property type="project" value="TreeGrafter"/>
</dbReference>
<proteinExistence type="predicted"/>
<feature type="compositionally biased region" description="Basic and acidic residues" evidence="1">
    <location>
        <begin position="109"/>
        <end position="121"/>
    </location>
</feature>
<reference evidence="2" key="1">
    <citation type="submission" date="2013-07" db="EMBL/GenBank/DDBJ databases">
        <title>Midgut Transcriptome Profiling of Anoplphora glabripennis, a Lignocellulose Degrading, Wood-Boring Cerambycid.</title>
        <authorList>
            <person name="Scully E.D."/>
            <person name="Hoover K."/>
            <person name="Carlson J.E."/>
            <person name="Tien M."/>
            <person name="Geib S.M."/>
        </authorList>
    </citation>
    <scope>NUCLEOTIDE SEQUENCE</scope>
</reference>
<sequence>LVKQALDVDFVQFLLNLLEGRLELIENPAMTKAQIVKALKSMTRSLLYGDKVTSILDKSTVWSEYKDQKHDLFISSTNISGYLTAGTPTTAGYLTQGPSAKVNLAPPPVDKEDPLMRSDGL</sequence>
<dbReference type="EMBL" id="GALX01008115">
    <property type="protein sequence ID" value="JAB60351.1"/>
    <property type="molecule type" value="Transcribed_RNA"/>
</dbReference>
<name>V5I6I7_ANOGL</name>
<dbReference type="InterPro" id="IPR044978">
    <property type="entry name" value="GRV2/DNAJC13"/>
</dbReference>
<evidence type="ECO:0000256" key="1">
    <source>
        <dbReference type="SAM" id="MobiDB-lite"/>
    </source>
</evidence>
<feature type="region of interest" description="Disordered" evidence="1">
    <location>
        <begin position="98"/>
        <end position="121"/>
    </location>
</feature>
<dbReference type="GO" id="GO:2000641">
    <property type="term" value="P:regulation of early endosome to late endosome transport"/>
    <property type="evidence" value="ECO:0007669"/>
    <property type="project" value="InterPro"/>
</dbReference>
<dbReference type="PANTHER" id="PTHR36983:SF2">
    <property type="entry name" value="DNAJ HOMOLOG SUBFAMILY C MEMBER 13"/>
    <property type="match status" value="1"/>
</dbReference>
<organism evidence="2">
    <name type="scientific">Anoplophora glabripennis</name>
    <name type="common">Asian longhorn beetle</name>
    <name type="synonym">Anoplophora nobilis</name>
    <dbReference type="NCBI Taxonomy" id="217634"/>
    <lineage>
        <taxon>Eukaryota</taxon>
        <taxon>Metazoa</taxon>
        <taxon>Ecdysozoa</taxon>
        <taxon>Arthropoda</taxon>
        <taxon>Hexapoda</taxon>
        <taxon>Insecta</taxon>
        <taxon>Pterygota</taxon>
        <taxon>Neoptera</taxon>
        <taxon>Endopterygota</taxon>
        <taxon>Coleoptera</taxon>
        <taxon>Polyphaga</taxon>
        <taxon>Cucujiformia</taxon>
        <taxon>Chrysomeloidea</taxon>
        <taxon>Cerambycidae</taxon>
        <taxon>Lamiinae</taxon>
        <taxon>Lamiini</taxon>
        <taxon>Anoplophora</taxon>
    </lineage>
</organism>
<protein>
    <submittedName>
        <fullName evidence="2">DnaJ protein</fullName>
    </submittedName>
</protein>
<dbReference type="GO" id="GO:0006898">
    <property type="term" value="P:receptor-mediated endocytosis"/>
    <property type="evidence" value="ECO:0007669"/>
    <property type="project" value="TreeGrafter"/>
</dbReference>
<dbReference type="OrthoDB" id="69656at2759"/>
<accession>V5I6I7</accession>
<gene>
    <name evidence="2" type="primary">DJC13</name>
</gene>
<dbReference type="PANTHER" id="PTHR36983">
    <property type="entry name" value="DNAJ HOMOLOG SUBFAMILY C MEMBER 13"/>
    <property type="match status" value="1"/>
</dbReference>
<feature type="non-terminal residue" evidence="2">
    <location>
        <position position="1"/>
    </location>
</feature>